<dbReference type="GO" id="GO:0005829">
    <property type="term" value="C:cytosol"/>
    <property type="evidence" value="ECO:0007669"/>
    <property type="project" value="UniProtKB-SubCell"/>
</dbReference>
<feature type="domain" description="Cytosolic endo-beta-N-acetylglucosaminidase TIM barrel" evidence="2">
    <location>
        <begin position="113"/>
        <end position="421"/>
    </location>
</feature>
<dbReference type="PATRIC" id="fig|997884.3.peg.879"/>
<evidence type="ECO:0000313" key="5">
    <source>
        <dbReference type="Proteomes" id="UP000003089"/>
    </source>
</evidence>
<dbReference type="SUPFAM" id="SSF49899">
    <property type="entry name" value="Concanavalin A-like lectins/glucanases"/>
    <property type="match status" value="1"/>
</dbReference>
<feature type="chain" id="PRO_5003717340" evidence="1">
    <location>
        <begin position="21"/>
        <end position="1246"/>
    </location>
</feature>
<dbReference type="eggNOG" id="COG4724">
    <property type="taxonomic scope" value="Bacteria"/>
</dbReference>
<name>I8XS08_9BACE</name>
<sequence length="1246" mass="138927">MKKLTTMLALALCTTTSVWAQRTPEHPLDIKDVTVSMHSIFDAWEIGIPPGEVTEMDEQFYISRVRPLARIDEGDYRIHQNVDPGRKMCLWVPLDDPSTKWKALPRYCLEGDNFSMWSYLDIHGNWTAPWVRVSAGMTDAAHKNGVKVGCVLSVPFAAYLSPYGTDDNSRNFRKLIERNDDDTFKNSRKLVEIMKYYGIDGLGCNSEFRSTTGFMSDIIDFFADCHVKAKEIGWDFQLHWYDGTNEGGSYQFDRGLGSHNEKMFGNGEKVVTDMMFANYNWSDGLLKNSVAYAEKLNRNSYDYYAGFDIQGRAYKAPWKALLNNKISIGFWGAHAQSLLHQSATDDGTSDIAIQKAYLQKQELTFSGGYRNPGLLPSVREDATLANSDLKTFHGLATFISAKSTLQQLPFVTRFSLGNGLTFKKEGKTVFDHKWYNLGMQDFLPTWRWWITDRQDVVTTENVEGLVKADLVFEDAWFGGSCMKLHGKTEFSRVKLFKTKFDIQPDYTISITYKTLNGTGTNAKLFVAKGDALNQYKEISIPAAANQGEWTTFTAKLSDLGLQANDVVAMLGISVENTPEDYAMLVGELSVINPGQTFTTVKPDIKEVEILRGRYNALDFKVRYASREEAGGVKTYNDEVGTWYYEIYFQQQGQAEQLLTATPSWAAYVIDAPVVPGMEGREGRFGVRAVSPDGKNGSAIAWTEYQEIPYNEPSSKLIINKPVIKPNESFVIKFEDTMQKPAQKWEVKDPLTGTSMGSVSNASELELSIAKVGLYDLYITNSEGDESITRGFVQITPESTGAMPQILTFASDIQKAETDKEVKFSYTSKDGEGRVSRGLKIVDPNMFMVPGEAQTTMTYSYAVWFKVESYSHDKQGTNLINKNTIADSWPHNNWGDLWVTIRPEWGKHAANEVSFNTMGWTAHDSPNEDMMSTGYSITPNVWNHLVVTQENKLQKMYLNGKKLAETTFNASTRRENSSDSRIDKTAVANIFFGGGGVYKSGFNGWIDEVQVWNKALTDEEVLACMNGYEDAPEGLIAYYTFENKAEDETFANLGKGGDLKGKVVVMEGSGGEGTSSASYVQKAADNQHIGYPGIPGSLEIKTAPEWNLAGATLPAETNGKELKVTYKTAGTFNAGLMISNLWGKDSENLAEYITIVQGGTGIDKFDAELGLSVYPNPFVESVNMKFLESGEYSVNILDVKGNQIKSIVLKANEGEIVNVSVEGGQGMYLLQVMKDGKLYRTLKLVKK</sequence>
<dbReference type="Gene3D" id="2.60.120.200">
    <property type="match status" value="1"/>
</dbReference>
<dbReference type="Pfam" id="PF13385">
    <property type="entry name" value="Laminin_G_3"/>
    <property type="match status" value="1"/>
</dbReference>
<dbReference type="NCBIfam" id="TIGR04183">
    <property type="entry name" value="Por_Secre_tail"/>
    <property type="match status" value="1"/>
</dbReference>
<feature type="domain" description="Secretion system C-terminal sorting" evidence="3">
    <location>
        <begin position="1172"/>
        <end position="1236"/>
    </location>
</feature>
<evidence type="ECO:0000313" key="4">
    <source>
        <dbReference type="EMBL" id="EIY53700.1"/>
    </source>
</evidence>
<dbReference type="STRING" id="997884.HMPREF1068_00870"/>
<dbReference type="EMBL" id="AGXS01000011">
    <property type="protein sequence ID" value="EIY53700.1"/>
    <property type="molecule type" value="Genomic_DNA"/>
</dbReference>
<dbReference type="InterPro" id="IPR032979">
    <property type="entry name" value="ENGase"/>
</dbReference>
<dbReference type="PANTHER" id="PTHR13246">
    <property type="entry name" value="ENDO BETA N-ACETYLGLUCOSAMINIDASE"/>
    <property type="match status" value="1"/>
</dbReference>
<dbReference type="Gene3D" id="2.60.120.260">
    <property type="entry name" value="Galactose-binding domain-like"/>
    <property type="match status" value="1"/>
</dbReference>
<organism evidence="4 5">
    <name type="scientific">Bacteroides nordii CL02T12C05</name>
    <dbReference type="NCBI Taxonomy" id="997884"/>
    <lineage>
        <taxon>Bacteria</taxon>
        <taxon>Pseudomonadati</taxon>
        <taxon>Bacteroidota</taxon>
        <taxon>Bacteroidia</taxon>
        <taxon>Bacteroidales</taxon>
        <taxon>Bacteroidaceae</taxon>
        <taxon>Bacteroides</taxon>
    </lineage>
</organism>
<gene>
    <name evidence="4" type="ORF">HMPREF1068_00870</name>
</gene>
<dbReference type="AlphaFoldDB" id="I8XS08"/>
<dbReference type="Proteomes" id="UP000003089">
    <property type="component" value="Unassembled WGS sequence"/>
</dbReference>
<accession>I8XS08</accession>
<dbReference type="InterPro" id="IPR013320">
    <property type="entry name" value="ConA-like_dom_sf"/>
</dbReference>
<dbReference type="Pfam" id="PF18962">
    <property type="entry name" value="Por_Secre_tail"/>
    <property type="match status" value="1"/>
</dbReference>
<dbReference type="HOGENOM" id="CLU_265988_0_0_10"/>
<comment type="caution">
    <text evidence="4">The sequence shown here is derived from an EMBL/GenBank/DDBJ whole genome shotgun (WGS) entry which is preliminary data.</text>
</comment>
<proteinExistence type="predicted"/>
<dbReference type="PANTHER" id="PTHR13246:SF1">
    <property type="entry name" value="CYTOSOLIC ENDO-BETA-N-ACETYLGLUCOSAMINIDASE"/>
    <property type="match status" value="1"/>
</dbReference>
<dbReference type="GO" id="GO:0033925">
    <property type="term" value="F:mannosyl-glycoprotein endo-beta-N-acetylglucosaminidase activity"/>
    <property type="evidence" value="ECO:0007669"/>
    <property type="project" value="InterPro"/>
</dbReference>
<dbReference type="RefSeq" id="WP_002559115.1">
    <property type="nucleotide sequence ID" value="NZ_JH724314.1"/>
</dbReference>
<evidence type="ECO:0000256" key="1">
    <source>
        <dbReference type="SAM" id="SignalP"/>
    </source>
</evidence>
<feature type="signal peptide" evidence="1">
    <location>
        <begin position="1"/>
        <end position="20"/>
    </location>
</feature>
<keyword evidence="5" id="KW-1185">Reference proteome</keyword>
<keyword evidence="1" id="KW-0732">Signal</keyword>
<dbReference type="InterPro" id="IPR005201">
    <property type="entry name" value="TIM_ENGase"/>
</dbReference>
<dbReference type="Pfam" id="PF03644">
    <property type="entry name" value="Glyco_hydro_85"/>
    <property type="match status" value="1"/>
</dbReference>
<dbReference type="GO" id="GO:0005975">
    <property type="term" value="P:carbohydrate metabolic process"/>
    <property type="evidence" value="ECO:0007669"/>
    <property type="project" value="UniProtKB-ARBA"/>
</dbReference>
<dbReference type="InterPro" id="IPR026444">
    <property type="entry name" value="Secre_tail"/>
</dbReference>
<reference evidence="4 5" key="1">
    <citation type="submission" date="2012-02" db="EMBL/GenBank/DDBJ databases">
        <title>The Genome Sequence of Bacteroides nordii CL02T12C05.</title>
        <authorList>
            <consortium name="The Broad Institute Genome Sequencing Platform"/>
            <person name="Earl A."/>
            <person name="Ward D."/>
            <person name="Feldgarden M."/>
            <person name="Gevers D."/>
            <person name="Zitomersky N.L."/>
            <person name="Coyne M.J."/>
            <person name="Comstock L.E."/>
            <person name="Young S.K."/>
            <person name="Zeng Q."/>
            <person name="Gargeya S."/>
            <person name="Fitzgerald M."/>
            <person name="Haas B."/>
            <person name="Abouelleil A."/>
            <person name="Alvarado L."/>
            <person name="Arachchi H.M."/>
            <person name="Berlin A."/>
            <person name="Chapman S.B."/>
            <person name="Gearin G."/>
            <person name="Goldberg J."/>
            <person name="Griggs A."/>
            <person name="Gujja S."/>
            <person name="Hansen M."/>
            <person name="Heiman D."/>
            <person name="Howarth C."/>
            <person name="Larimer J."/>
            <person name="Lui A."/>
            <person name="MacDonald P.J.P."/>
            <person name="McCowen C."/>
            <person name="Montmayeur A."/>
            <person name="Murphy C."/>
            <person name="Neiman D."/>
            <person name="Pearson M."/>
            <person name="Priest M."/>
            <person name="Roberts A."/>
            <person name="Saif S."/>
            <person name="Shea T."/>
            <person name="Sisk P."/>
            <person name="Stolte C."/>
            <person name="Sykes S."/>
            <person name="Wortman J."/>
            <person name="Nusbaum C."/>
            <person name="Birren B."/>
        </authorList>
    </citation>
    <scope>NUCLEOTIDE SEQUENCE [LARGE SCALE GENOMIC DNA]</scope>
    <source>
        <strain evidence="4 5">CL02T12C05</strain>
    </source>
</reference>
<evidence type="ECO:0000259" key="3">
    <source>
        <dbReference type="Pfam" id="PF18962"/>
    </source>
</evidence>
<dbReference type="Gene3D" id="3.20.20.80">
    <property type="entry name" value="Glycosidases"/>
    <property type="match status" value="1"/>
</dbReference>
<evidence type="ECO:0000259" key="2">
    <source>
        <dbReference type="Pfam" id="PF03644"/>
    </source>
</evidence>
<protein>
    <submittedName>
        <fullName evidence="4">Uncharacterized protein</fullName>
    </submittedName>
</protein>